<gene>
    <name evidence="2" type="ORF">PAHAL_9G359800</name>
</gene>
<feature type="region of interest" description="Disordered" evidence="1">
    <location>
        <begin position="1"/>
        <end position="23"/>
    </location>
</feature>
<evidence type="ECO:0000313" key="2">
    <source>
        <dbReference type="EMBL" id="PAN48118.1"/>
    </source>
</evidence>
<name>A0A2S3IN46_9POAL</name>
<organism evidence="2">
    <name type="scientific">Panicum hallii</name>
    <dbReference type="NCBI Taxonomy" id="206008"/>
    <lineage>
        <taxon>Eukaryota</taxon>
        <taxon>Viridiplantae</taxon>
        <taxon>Streptophyta</taxon>
        <taxon>Embryophyta</taxon>
        <taxon>Tracheophyta</taxon>
        <taxon>Spermatophyta</taxon>
        <taxon>Magnoliopsida</taxon>
        <taxon>Liliopsida</taxon>
        <taxon>Poales</taxon>
        <taxon>Poaceae</taxon>
        <taxon>PACMAD clade</taxon>
        <taxon>Panicoideae</taxon>
        <taxon>Panicodae</taxon>
        <taxon>Paniceae</taxon>
        <taxon>Panicinae</taxon>
        <taxon>Panicum</taxon>
        <taxon>Panicum sect. Panicum</taxon>
    </lineage>
</organism>
<protein>
    <submittedName>
        <fullName evidence="2">Uncharacterized protein</fullName>
    </submittedName>
</protein>
<proteinExistence type="predicted"/>
<sequence length="114" mass="12548">MRRADAGGAAPPMAAAGGRPRAGNEQAAVLRGYGGEWATAGLISLPHHEGRTVPSLLSLSSVECLLQLWRPLQCLDPAACNLFEQMCEWLRTRCRKTGCRKEQAVRRDWLMIKC</sequence>
<dbReference type="EMBL" id="CM008054">
    <property type="protein sequence ID" value="PAN48118.1"/>
    <property type="molecule type" value="Genomic_DNA"/>
</dbReference>
<accession>A0A2S3IN46</accession>
<dbReference type="AlphaFoldDB" id="A0A2S3IN46"/>
<evidence type="ECO:0000256" key="1">
    <source>
        <dbReference type="SAM" id="MobiDB-lite"/>
    </source>
</evidence>
<reference evidence="2" key="1">
    <citation type="submission" date="2018-04" db="EMBL/GenBank/DDBJ databases">
        <title>WGS assembly of Panicum hallii.</title>
        <authorList>
            <person name="Lovell J."/>
            <person name="Jenkins J."/>
            <person name="Lowry D."/>
            <person name="Mamidi S."/>
            <person name="Sreedasyam A."/>
            <person name="Weng X."/>
            <person name="Barry K."/>
            <person name="Bonette J."/>
            <person name="Campitelli B."/>
            <person name="Daum C."/>
            <person name="Gordon S."/>
            <person name="Gould B."/>
            <person name="Lipzen A."/>
            <person name="Macqueen A."/>
            <person name="Palacio-Mejia J."/>
            <person name="Plott C."/>
            <person name="Shakirov E."/>
            <person name="Shu S."/>
            <person name="Yoshinaga Y."/>
            <person name="Zane M."/>
            <person name="Rokhsar D."/>
            <person name="Grimwood J."/>
            <person name="Schmutz J."/>
            <person name="Juenger T."/>
        </authorList>
    </citation>
    <scope>NUCLEOTIDE SEQUENCE [LARGE SCALE GENOMIC DNA]</scope>
    <source>
        <strain evidence="2">FIL2</strain>
    </source>
</reference>
<dbReference type="Gramene" id="PAN48118">
    <property type="protein sequence ID" value="PAN48118"/>
    <property type="gene ID" value="PAHAL_9G359800"/>
</dbReference>
<dbReference type="Proteomes" id="UP000243499">
    <property type="component" value="Chromosome 9"/>
</dbReference>